<dbReference type="AlphaFoldDB" id="A0A543DND4"/>
<evidence type="ECO:0000313" key="1">
    <source>
        <dbReference type="EMBL" id="TQM10795.1"/>
    </source>
</evidence>
<evidence type="ECO:0000313" key="2">
    <source>
        <dbReference type="Proteomes" id="UP000315677"/>
    </source>
</evidence>
<organism evidence="1 2">
    <name type="scientific">Pseudonocardia kunmingensis</name>
    <dbReference type="NCBI Taxonomy" id="630975"/>
    <lineage>
        <taxon>Bacteria</taxon>
        <taxon>Bacillati</taxon>
        <taxon>Actinomycetota</taxon>
        <taxon>Actinomycetes</taxon>
        <taxon>Pseudonocardiales</taxon>
        <taxon>Pseudonocardiaceae</taxon>
        <taxon>Pseudonocardia</taxon>
    </lineage>
</organism>
<keyword evidence="2" id="KW-1185">Reference proteome</keyword>
<protein>
    <submittedName>
        <fullName evidence="1">Uncharacterized protein</fullName>
    </submittedName>
</protein>
<reference evidence="1 2" key="1">
    <citation type="submission" date="2019-06" db="EMBL/GenBank/DDBJ databases">
        <title>Sequencing the genomes of 1000 actinobacteria strains.</title>
        <authorList>
            <person name="Klenk H.-P."/>
        </authorList>
    </citation>
    <scope>NUCLEOTIDE SEQUENCE [LARGE SCALE GENOMIC DNA]</scope>
    <source>
        <strain evidence="1 2">DSM 45301</strain>
    </source>
</reference>
<comment type="caution">
    <text evidence="1">The sequence shown here is derived from an EMBL/GenBank/DDBJ whole genome shotgun (WGS) entry which is preliminary data.</text>
</comment>
<sequence length="122" mass="12798">MHGNDQSSDPGSDHLAAFCRTLPQLRAAAARNGLSAQLRTVLADVRAGVPVVEVLPRLGIPADVLRSGSGYQALLGVTGRPTGEVLACPWGACGRAVRREPGGPVPDERCWVVDQPLRPARA</sequence>
<accession>A0A543DND4</accession>
<gene>
    <name evidence="1" type="ORF">FB558_3316</name>
</gene>
<dbReference type="EMBL" id="VFPA01000002">
    <property type="protein sequence ID" value="TQM10795.1"/>
    <property type="molecule type" value="Genomic_DNA"/>
</dbReference>
<name>A0A543DND4_9PSEU</name>
<dbReference type="Proteomes" id="UP000315677">
    <property type="component" value="Unassembled WGS sequence"/>
</dbReference>
<dbReference type="RefSeq" id="WP_142054442.1">
    <property type="nucleotide sequence ID" value="NZ_VFPA01000002.1"/>
</dbReference>
<dbReference type="OrthoDB" id="3694873at2"/>
<proteinExistence type="predicted"/>